<dbReference type="Pfam" id="PF12836">
    <property type="entry name" value="HHH_3"/>
    <property type="match status" value="1"/>
</dbReference>
<evidence type="ECO:0000259" key="2">
    <source>
        <dbReference type="SMART" id="SM00278"/>
    </source>
</evidence>
<gene>
    <name evidence="3" type="ORF">D9X91_01845</name>
</gene>
<proteinExistence type="predicted"/>
<dbReference type="InterPro" id="IPR019554">
    <property type="entry name" value="Soluble_ligand-bd"/>
</dbReference>
<evidence type="ECO:0000256" key="1">
    <source>
        <dbReference type="SAM" id="Phobius"/>
    </source>
</evidence>
<dbReference type="GO" id="GO:0015628">
    <property type="term" value="P:protein secretion by the type II secretion system"/>
    <property type="evidence" value="ECO:0007669"/>
    <property type="project" value="TreeGrafter"/>
</dbReference>
<dbReference type="SMART" id="SM00278">
    <property type="entry name" value="HhH1"/>
    <property type="match status" value="2"/>
</dbReference>
<dbReference type="Proteomes" id="UP000276770">
    <property type="component" value="Unassembled WGS sequence"/>
</dbReference>
<dbReference type="Gene3D" id="1.10.150.310">
    <property type="entry name" value="Tex RuvX-like domain-like"/>
    <property type="match status" value="1"/>
</dbReference>
<dbReference type="PANTHER" id="PTHR21180">
    <property type="entry name" value="ENDONUCLEASE/EXONUCLEASE/PHOSPHATASE FAMILY DOMAIN-CONTAINING PROTEIN 1"/>
    <property type="match status" value="1"/>
</dbReference>
<accession>A0A3L7K4Z4</accession>
<dbReference type="SUPFAM" id="SSF47781">
    <property type="entry name" value="RuvA domain 2-like"/>
    <property type="match status" value="1"/>
</dbReference>
<keyword evidence="1" id="KW-0812">Transmembrane</keyword>
<name>A0A3L7K4Z4_9BACI</name>
<dbReference type="GO" id="GO:0015627">
    <property type="term" value="C:type II protein secretion system complex"/>
    <property type="evidence" value="ECO:0007669"/>
    <property type="project" value="TreeGrafter"/>
</dbReference>
<keyword evidence="1" id="KW-0472">Membrane</keyword>
<dbReference type="NCBIfam" id="TIGR00426">
    <property type="entry name" value="competence protein ComEA helix-hairpin-helix repeat region"/>
    <property type="match status" value="1"/>
</dbReference>
<dbReference type="InterPro" id="IPR051675">
    <property type="entry name" value="Endo/Exo/Phosphatase_dom_1"/>
</dbReference>
<dbReference type="InterPro" id="IPR003583">
    <property type="entry name" value="Hlx-hairpin-Hlx_DNA-bd_motif"/>
</dbReference>
<dbReference type="InterPro" id="IPR010994">
    <property type="entry name" value="RuvA_2-like"/>
</dbReference>
<feature type="domain" description="Helix-hairpin-helix DNA-binding motif class 1" evidence="2">
    <location>
        <begin position="181"/>
        <end position="200"/>
    </location>
</feature>
<dbReference type="GO" id="GO:0003677">
    <property type="term" value="F:DNA binding"/>
    <property type="evidence" value="ECO:0007669"/>
    <property type="project" value="InterPro"/>
</dbReference>
<dbReference type="GO" id="GO:0006281">
    <property type="term" value="P:DNA repair"/>
    <property type="evidence" value="ECO:0007669"/>
    <property type="project" value="InterPro"/>
</dbReference>
<dbReference type="OrthoDB" id="9790239at2"/>
<feature type="domain" description="Helix-hairpin-helix DNA-binding motif class 1" evidence="2">
    <location>
        <begin position="151"/>
        <end position="170"/>
    </location>
</feature>
<reference evidence="3 4" key="1">
    <citation type="submission" date="2018-10" db="EMBL/GenBank/DDBJ databases">
        <title>Falsibacillus sp. genome draft.</title>
        <authorList>
            <person name="Shi S."/>
        </authorList>
    </citation>
    <scope>NUCLEOTIDE SEQUENCE [LARGE SCALE GENOMIC DNA]</scope>
    <source>
        <strain evidence="3 4">GY 10110</strain>
    </source>
</reference>
<evidence type="ECO:0000313" key="4">
    <source>
        <dbReference type="Proteomes" id="UP000276770"/>
    </source>
</evidence>
<feature type="transmembrane region" description="Helical" evidence="1">
    <location>
        <begin position="12"/>
        <end position="32"/>
    </location>
</feature>
<sequence length="203" mass="22355">MIKRFILDNKQYLVLIGGIICVLSVIFLKSMLVPLPSGEMADIGQERAAHAENTPKKVGVDNESEKLIAADIKGAVQKPGVYFLKQGLRVKDLVVKAGGFTPEADRTQINMAQIIQDEMMIYIPEKGEVKSGANDPTVQNRKVSINRSSVEELENLPGIGPGKAQRIIDYRAENGGFKKLEDLKNISGIGEKTFEKLKEFISL</sequence>
<protein>
    <submittedName>
        <fullName evidence="3">Competence protein ComE</fullName>
    </submittedName>
</protein>
<comment type="caution">
    <text evidence="3">The sequence shown here is derived from an EMBL/GenBank/DDBJ whole genome shotgun (WGS) entry which is preliminary data.</text>
</comment>
<evidence type="ECO:0000313" key="3">
    <source>
        <dbReference type="EMBL" id="RLQ98156.1"/>
    </source>
</evidence>
<dbReference type="Pfam" id="PF10531">
    <property type="entry name" value="SLBB"/>
    <property type="match status" value="1"/>
</dbReference>
<dbReference type="Gene3D" id="3.10.560.10">
    <property type="entry name" value="Outer membrane lipoprotein wza domain like"/>
    <property type="match status" value="1"/>
</dbReference>
<keyword evidence="1" id="KW-1133">Transmembrane helix</keyword>
<organism evidence="3 4">
    <name type="scientific">Falsibacillus albus</name>
    <dbReference type="NCBI Taxonomy" id="2478915"/>
    <lineage>
        <taxon>Bacteria</taxon>
        <taxon>Bacillati</taxon>
        <taxon>Bacillota</taxon>
        <taxon>Bacilli</taxon>
        <taxon>Bacillales</taxon>
        <taxon>Bacillaceae</taxon>
        <taxon>Falsibacillus</taxon>
    </lineage>
</organism>
<dbReference type="RefSeq" id="WP_121678846.1">
    <property type="nucleotide sequence ID" value="NZ_RCVZ01000001.1"/>
</dbReference>
<dbReference type="InterPro" id="IPR004509">
    <property type="entry name" value="Competence_ComEA_HhH"/>
</dbReference>
<dbReference type="EMBL" id="RCVZ01000001">
    <property type="protein sequence ID" value="RLQ98156.1"/>
    <property type="molecule type" value="Genomic_DNA"/>
</dbReference>
<dbReference type="PANTHER" id="PTHR21180:SF32">
    <property type="entry name" value="ENDONUCLEASE_EXONUCLEASE_PHOSPHATASE FAMILY DOMAIN-CONTAINING PROTEIN 1"/>
    <property type="match status" value="1"/>
</dbReference>
<dbReference type="AlphaFoldDB" id="A0A3L7K4Z4"/>
<keyword evidence="4" id="KW-1185">Reference proteome</keyword>